<dbReference type="PANTHER" id="PTHR43004:SF19">
    <property type="entry name" value="BINDING MONOOXYGENASE, PUTATIVE (JCVI)-RELATED"/>
    <property type="match status" value="1"/>
</dbReference>
<dbReference type="Gene3D" id="3.50.50.60">
    <property type="entry name" value="FAD/NAD(P)-binding domain"/>
    <property type="match status" value="1"/>
</dbReference>
<reference evidence="7" key="1">
    <citation type="journal article" date="2019" name="Environ. Microbiol.">
        <title>Fungal ecological strategies reflected in gene transcription - a case study of two litter decomposers.</title>
        <authorList>
            <person name="Barbi F."/>
            <person name="Kohler A."/>
            <person name="Barry K."/>
            <person name="Baskaran P."/>
            <person name="Daum C."/>
            <person name="Fauchery L."/>
            <person name="Ihrmark K."/>
            <person name="Kuo A."/>
            <person name="LaButti K."/>
            <person name="Lipzen A."/>
            <person name="Morin E."/>
            <person name="Grigoriev I.V."/>
            <person name="Henrissat B."/>
            <person name="Lindahl B."/>
            <person name="Martin F."/>
        </authorList>
    </citation>
    <scope>NUCLEOTIDE SEQUENCE</scope>
    <source>
        <strain evidence="7">JB14</strain>
    </source>
</reference>
<dbReference type="InterPro" id="IPR050641">
    <property type="entry name" value="RIFMO-like"/>
</dbReference>
<feature type="domain" description="FAD-binding" evidence="6">
    <location>
        <begin position="24"/>
        <end position="306"/>
    </location>
</feature>
<sequence>EQKYRVGQRGSSVQPHVPEPEQRSGDFHQIQMYTSPEGKDPIKTFEMAEHLESSPEYYCINTRVLGQSTHEGILRQHLQDEYGCFVELGSELLSFEQYSDRVVARIEQQVTETASFEFLVGADGAHSVTRRQLGLTFLGETRSNTEGLIVGDIHLKGLDQNYWRMWGSNDHKVFTLRPYEIKGDDRYTFMVGGNDLDFNRVSSREDLIETFYQVTGRKDIDFGDLIWMGIWRPNIRLADKFGEGRVFIVGDAAHVHSPTGGQGMNSSVQDTFNLAWKLALVLKGHSPSSLLDTYTEERLPVIAAMLGKTTLLLKKTFKPGGFDEEAWTRGFELRQFGISYRGSGITEEEEIDPYRAGLDGTLRAGDRAPEAPGLRSISPVVAGPTSLFNILKTTSHTVILFATTGDSYPILRALGVYPEGLVKPIIIYPQSSNTTLQEGYAYKHYKVQTVGSDLMGSTVCIVRPDGYIGYIGASNVANKVDLVEGVQKYFRGIFL</sequence>
<name>A0A6A4ID39_9AGAR</name>
<evidence type="ECO:0000313" key="7">
    <source>
        <dbReference type="EMBL" id="KAE9407920.1"/>
    </source>
</evidence>
<keyword evidence="2" id="KW-0285">Flavoprotein</keyword>
<evidence type="ECO:0000259" key="6">
    <source>
        <dbReference type="Pfam" id="PF01494"/>
    </source>
</evidence>
<evidence type="ECO:0000256" key="1">
    <source>
        <dbReference type="ARBA" id="ARBA00001974"/>
    </source>
</evidence>
<accession>A0A6A4ID39</accession>
<keyword evidence="8" id="KW-1185">Reference proteome</keyword>
<dbReference type="OrthoDB" id="2690153at2759"/>
<dbReference type="GO" id="GO:0016709">
    <property type="term" value="F:oxidoreductase activity, acting on paired donors, with incorporation or reduction of molecular oxygen, NAD(P)H as one donor, and incorporation of one atom of oxygen"/>
    <property type="evidence" value="ECO:0007669"/>
    <property type="project" value="UniProtKB-ARBA"/>
</dbReference>
<dbReference type="SUPFAM" id="SSF51905">
    <property type="entry name" value="FAD/NAD(P)-binding domain"/>
    <property type="match status" value="1"/>
</dbReference>
<evidence type="ECO:0000313" key="8">
    <source>
        <dbReference type="Proteomes" id="UP000799118"/>
    </source>
</evidence>
<dbReference type="AlphaFoldDB" id="A0A6A4ID39"/>
<dbReference type="EMBL" id="ML769393">
    <property type="protein sequence ID" value="KAE9407920.1"/>
    <property type="molecule type" value="Genomic_DNA"/>
</dbReference>
<protein>
    <recommendedName>
        <fullName evidence="6">FAD-binding domain-containing protein</fullName>
    </recommendedName>
</protein>
<dbReference type="PRINTS" id="PR00420">
    <property type="entry name" value="RNGMNOXGNASE"/>
</dbReference>
<dbReference type="Pfam" id="PF01494">
    <property type="entry name" value="FAD_binding_3"/>
    <property type="match status" value="1"/>
</dbReference>
<dbReference type="InterPro" id="IPR036188">
    <property type="entry name" value="FAD/NAD-bd_sf"/>
</dbReference>
<keyword evidence="3" id="KW-0274">FAD</keyword>
<comment type="cofactor">
    <cofactor evidence="1">
        <name>FAD</name>
        <dbReference type="ChEBI" id="CHEBI:57692"/>
    </cofactor>
</comment>
<dbReference type="PANTHER" id="PTHR43004">
    <property type="entry name" value="TRK SYSTEM POTASSIUM UPTAKE PROTEIN"/>
    <property type="match status" value="1"/>
</dbReference>
<gene>
    <name evidence="7" type="ORF">BT96DRAFT_914279</name>
</gene>
<evidence type="ECO:0000256" key="5">
    <source>
        <dbReference type="SAM" id="MobiDB-lite"/>
    </source>
</evidence>
<evidence type="ECO:0000256" key="2">
    <source>
        <dbReference type="ARBA" id="ARBA00022630"/>
    </source>
</evidence>
<evidence type="ECO:0000256" key="3">
    <source>
        <dbReference type="ARBA" id="ARBA00022827"/>
    </source>
</evidence>
<feature type="non-terminal residue" evidence="7">
    <location>
        <position position="1"/>
    </location>
</feature>
<evidence type="ECO:0000256" key="4">
    <source>
        <dbReference type="ARBA" id="ARBA00023002"/>
    </source>
</evidence>
<dbReference type="Gene3D" id="3.30.70.2450">
    <property type="match status" value="1"/>
</dbReference>
<keyword evidence="4" id="KW-0560">Oxidoreductase</keyword>
<dbReference type="InterPro" id="IPR002938">
    <property type="entry name" value="FAD-bd"/>
</dbReference>
<feature type="region of interest" description="Disordered" evidence="5">
    <location>
        <begin position="1"/>
        <end position="27"/>
    </location>
</feature>
<dbReference type="GO" id="GO:0071949">
    <property type="term" value="F:FAD binding"/>
    <property type="evidence" value="ECO:0007669"/>
    <property type="project" value="InterPro"/>
</dbReference>
<proteinExistence type="predicted"/>
<dbReference type="Proteomes" id="UP000799118">
    <property type="component" value="Unassembled WGS sequence"/>
</dbReference>
<organism evidence="7 8">
    <name type="scientific">Gymnopus androsaceus JB14</name>
    <dbReference type="NCBI Taxonomy" id="1447944"/>
    <lineage>
        <taxon>Eukaryota</taxon>
        <taxon>Fungi</taxon>
        <taxon>Dikarya</taxon>
        <taxon>Basidiomycota</taxon>
        <taxon>Agaricomycotina</taxon>
        <taxon>Agaricomycetes</taxon>
        <taxon>Agaricomycetidae</taxon>
        <taxon>Agaricales</taxon>
        <taxon>Marasmiineae</taxon>
        <taxon>Omphalotaceae</taxon>
        <taxon>Gymnopus</taxon>
    </lineage>
</organism>